<dbReference type="EMBL" id="CP074133">
    <property type="protein sequence ID" value="QUX22284.1"/>
    <property type="molecule type" value="Genomic_DNA"/>
</dbReference>
<reference evidence="2 3" key="1">
    <citation type="submission" date="2021-05" db="EMBL/GenBank/DDBJ databases">
        <title>Direct Submission.</title>
        <authorList>
            <person name="Li K."/>
            <person name="Gao J."/>
        </authorList>
    </citation>
    <scope>NUCLEOTIDE SEQUENCE [LARGE SCALE GENOMIC DNA]</scope>
    <source>
        <strain evidence="2 3">Mg02</strain>
    </source>
</reference>
<feature type="signal peptide" evidence="1">
    <location>
        <begin position="1"/>
        <end position="28"/>
    </location>
</feature>
<proteinExistence type="predicted"/>
<keyword evidence="1" id="KW-0732">Signal</keyword>
<evidence type="ECO:0008006" key="4">
    <source>
        <dbReference type="Google" id="ProtNLM"/>
    </source>
</evidence>
<evidence type="ECO:0000256" key="1">
    <source>
        <dbReference type="SAM" id="SignalP"/>
    </source>
</evidence>
<gene>
    <name evidence="2" type="ORF">KGD84_28730</name>
</gene>
<feature type="chain" id="PRO_5045973397" description="DUF320 domain-containing protein" evidence="1">
    <location>
        <begin position="29"/>
        <end position="81"/>
    </location>
</feature>
<name>A0ABX8BJN7_9ACTN</name>
<accession>A0ABX8BJN7</accession>
<organism evidence="2 3">
    <name type="scientific">Nocardiopsis changdeensis</name>
    <dbReference type="NCBI Taxonomy" id="2831969"/>
    <lineage>
        <taxon>Bacteria</taxon>
        <taxon>Bacillati</taxon>
        <taxon>Actinomycetota</taxon>
        <taxon>Actinomycetes</taxon>
        <taxon>Streptosporangiales</taxon>
        <taxon>Nocardiopsidaceae</taxon>
        <taxon>Nocardiopsis</taxon>
    </lineage>
</organism>
<dbReference type="RefSeq" id="WP_220563501.1">
    <property type="nucleotide sequence ID" value="NZ_CP074133.1"/>
</dbReference>
<dbReference type="Proteomes" id="UP000676079">
    <property type="component" value="Chromosome"/>
</dbReference>
<protein>
    <recommendedName>
        <fullName evidence="4">DUF320 domain-containing protein</fullName>
    </recommendedName>
</protein>
<keyword evidence="3" id="KW-1185">Reference proteome</keyword>
<sequence length="81" mass="7933">MLKKTLATGALVLASSAGILLSAVPAAAQSGAWTSGHGSNVSGNIAYINGIENVNQGCGNSNAVLGQSLASCFNSGVIIQD</sequence>
<evidence type="ECO:0000313" key="2">
    <source>
        <dbReference type="EMBL" id="QUX22284.1"/>
    </source>
</evidence>
<evidence type="ECO:0000313" key="3">
    <source>
        <dbReference type="Proteomes" id="UP000676079"/>
    </source>
</evidence>